<name>A0A2G8R8H7_9RHOB</name>
<protein>
    <submittedName>
        <fullName evidence="1">Uncharacterized protein</fullName>
    </submittedName>
</protein>
<comment type="caution">
    <text evidence="1">The sequence shown here is derived from an EMBL/GenBank/DDBJ whole genome shotgun (WGS) entry which is preliminary data.</text>
</comment>
<reference evidence="1 2" key="1">
    <citation type="submission" date="2013-09" db="EMBL/GenBank/DDBJ databases">
        <title>Genome sequencing of Phaeobacter antarcticus sp. nov. SM1211.</title>
        <authorList>
            <person name="Zhang X.-Y."/>
            <person name="Liu C."/>
            <person name="Chen X.-L."/>
            <person name="Xie B.-B."/>
            <person name="Qin Q.-L."/>
            <person name="Rong J.-C."/>
            <person name="Zhang Y.-Z."/>
        </authorList>
    </citation>
    <scope>NUCLEOTIDE SEQUENCE [LARGE SCALE GENOMIC DNA]</scope>
    <source>
        <strain evidence="1 2">SM1211</strain>
    </source>
</reference>
<organism evidence="1 2">
    <name type="scientific">Puniceibacterium antarcticum</name>
    <dbReference type="NCBI Taxonomy" id="1206336"/>
    <lineage>
        <taxon>Bacteria</taxon>
        <taxon>Pseudomonadati</taxon>
        <taxon>Pseudomonadota</taxon>
        <taxon>Alphaproteobacteria</taxon>
        <taxon>Rhodobacterales</taxon>
        <taxon>Paracoccaceae</taxon>
        <taxon>Puniceibacterium</taxon>
    </lineage>
</organism>
<accession>A0A2G8R8H7</accession>
<evidence type="ECO:0000313" key="1">
    <source>
        <dbReference type="EMBL" id="PIL17731.1"/>
    </source>
</evidence>
<keyword evidence="2" id="KW-1185">Reference proteome</keyword>
<sequence length="62" mass="7112">MNRTWLALDRQDQAAVGTSYWARDDPARNVAVIFLLHVFDRNADGQLFEEPVGFRHHLTSVS</sequence>
<proteinExistence type="predicted"/>
<gene>
    <name evidence="1" type="ORF">P775_23435</name>
</gene>
<dbReference type="Proteomes" id="UP000231259">
    <property type="component" value="Unassembled WGS sequence"/>
</dbReference>
<dbReference type="AlphaFoldDB" id="A0A2G8R8H7"/>
<dbReference type="EMBL" id="AWWI01000158">
    <property type="protein sequence ID" value="PIL17731.1"/>
    <property type="molecule type" value="Genomic_DNA"/>
</dbReference>
<evidence type="ECO:0000313" key="2">
    <source>
        <dbReference type="Proteomes" id="UP000231259"/>
    </source>
</evidence>